<dbReference type="Proteomes" id="UP000249852">
    <property type="component" value="Unassembled WGS sequence"/>
</dbReference>
<organism evidence="1 2">
    <name type="scientific">Prevotella pallens</name>
    <dbReference type="NCBI Taxonomy" id="60133"/>
    <lineage>
        <taxon>Bacteria</taxon>
        <taxon>Pseudomonadati</taxon>
        <taxon>Bacteroidota</taxon>
        <taxon>Bacteroidia</taxon>
        <taxon>Bacteroidales</taxon>
        <taxon>Prevotellaceae</taxon>
        <taxon>Prevotella</taxon>
    </lineage>
</organism>
<accession>A0ABX9DU18</accession>
<dbReference type="Gene3D" id="2.60.40.10">
    <property type="entry name" value="Immunoglobulins"/>
    <property type="match status" value="1"/>
</dbReference>
<sequence length="745" mass="81522">MKKNYIYWVLALIFICIPELKVRADRYKEQPKEEWNYNFETAKADNLGDRPNHYDLKLNGLAWSMYAVRCSGGPNDFANGKYSARIYGSKMSMKEMPYMTMTDDQEHGIGSVEFNYRAYGEHTTSQVTWCVQLSEDKGAHWETIGRPFTPTEKVQHFRAEANSDVGRIRIVRADYAVFDCKTAKSFDAAFNLDDLKMTYYNSEAPQRPSIAVENTLLEFGDVNKNDAKTQRVNIVYSGLTTNVALSVVGNYASAFSLSTHQIVISEDGGKANFDVTYIPQTLGEHQAVLKIQSGDIETEVYLTGKGVRKQGEFTYSGGEGTKDNPYLISTASDIEDLSFAVDTETDYAGKYFKLTTDIDMTGINNMKPIGNNFGTEGTKLKAFSGTFDGNKHKISNLNMIYKGKNNIGVALFGILKDAKVMNLTLTNAHFEADAIVASIASVLVGSVLQNCHTGENVTVKARLKPYAGGIATSTFLSPSFISNCTSRTKVEAADMAVGGILGMSSIQGTSIKNCINYGNINTNSNVAGGIVGYVETGSLSISDCLNAGDINAENIAGGLFGTGLQGSNITINNSYNIGRVGIIEPNGAADPIFPIAAMADGVIVDVGNCYYDNALYRGNSYGIAYPKDDMRSQEFTDRLNADRAVCIWKRLVGINNELPVPCGEGEVITHITQTVDLVKPLLHVVDGRIVAPNNFRIKTIHNMAGYNYNTSDQLPTGVYIVTLLSNKSIKPIIQKVRVVNNFKNN</sequence>
<reference evidence="1 2" key="1">
    <citation type="submission" date="2018-06" db="EMBL/GenBank/DDBJ databases">
        <title>Genomic Encyclopedia of Archaeal and Bacterial Type Strains, Phase II (KMG-II): from individual species to whole genera.</title>
        <authorList>
            <person name="Goeker M."/>
        </authorList>
    </citation>
    <scope>NUCLEOTIDE SEQUENCE [LARGE SCALE GENOMIC DNA]</scope>
    <source>
        <strain evidence="1 2">DSM 18710</strain>
    </source>
</reference>
<dbReference type="InterPro" id="IPR013783">
    <property type="entry name" value="Ig-like_fold"/>
</dbReference>
<evidence type="ECO:0008006" key="3">
    <source>
        <dbReference type="Google" id="ProtNLM"/>
    </source>
</evidence>
<evidence type="ECO:0000313" key="2">
    <source>
        <dbReference type="Proteomes" id="UP000249852"/>
    </source>
</evidence>
<name>A0ABX9DU18_9BACT</name>
<dbReference type="RefSeq" id="WP_006046211.1">
    <property type="nucleotide sequence ID" value="NZ_QLTQ01000001.1"/>
</dbReference>
<proteinExistence type="predicted"/>
<gene>
    <name evidence="1" type="ORF">BC673_101228</name>
</gene>
<protein>
    <recommendedName>
        <fullName evidence="3">The GLUG motif</fullName>
    </recommendedName>
</protein>
<dbReference type="Gene3D" id="2.160.20.110">
    <property type="match status" value="1"/>
</dbReference>
<dbReference type="EMBL" id="QLTQ01000001">
    <property type="protein sequence ID" value="RAS48682.1"/>
    <property type="molecule type" value="Genomic_DNA"/>
</dbReference>
<keyword evidence="2" id="KW-1185">Reference proteome</keyword>
<comment type="caution">
    <text evidence="1">The sequence shown here is derived from an EMBL/GenBank/DDBJ whole genome shotgun (WGS) entry which is preliminary data.</text>
</comment>
<evidence type="ECO:0000313" key="1">
    <source>
        <dbReference type="EMBL" id="RAS48682.1"/>
    </source>
</evidence>